<reference evidence="2" key="1">
    <citation type="submission" date="2021-03" db="EMBL/GenBank/DDBJ databases">
        <authorList>
            <person name="Li Z."/>
            <person name="Yang C."/>
        </authorList>
    </citation>
    <scope>NUCLEOTIDE SEQUENCE</scope>
    <source>
        <strain evidence="2">Dzin_1.0</strain>
        <tissue evidence="2">Leaf</tissue>
    </source>
</reference>
<feature type="region of interest" description="Disordered" evidence="1">
    <location>
        <begin position="48"/>
        <end position="78"/>
    </location>
</feature>
<proteinExistence type="predicted"/>
<sequence length="317" mass="35731">MGSLPFRPVRSSHLLLRQFCSDPLWYWGPRKWGLAGFQHYPHQVFSPEDGAVDVGRESPSPSDPHHRPEMANETRAVNGKVDEFPDRLEYSSDGVYVPSKGGKSLSGDPTNLLVGHLRWIYVERPRFKSDDEVRECYLPLPFQLPGDHLRWAVDQNSSVSIEFGCPFKPWFEEPGCCGGHLLTAPQAFCHLHHRRDGASTERLLLRHQDRVHGQRGVVVVFCIWYRCFGSSLPVAIMALGPGEVPALRGFRYPFFHRLPYLLSPAAKLDSPQLRRGRRAVLLPVAWPFATAADFHSAALVHHVAWSTTSSTNLDHSA</sequence>
<evidence type="ECO:0000313" key="3">
    <source>
        <dbReference type="Proteomes" id="UP001085076"/>
    </source>
</evidence>
<feature type="compositionally biased region" description="Basic and acidic residues" evidence="1">
    <location>
        <begin position="63"/>
        <end position="72"/>
    </location>
</feature>
<reference evidence="2" key="2">
    <citation type="journal article" date="2022" name="Hortic Res">
        <title>The genome of Dioscorea zingiberensis sheds light on the biosynthesis, origin and evolution of the medicinally important diosgenin saponins.</title>
        <authorList>
            <person name="Li Y."/>
            <person name="Tan C."/>
            <person name="Li Z."/>
            <person name="Guo J."/>
            <person name="Li S."/>
            <person name="Chen X."/>
            <person name="Wang C."/>
            <person name="Dai X."/>
            <person name="Yang H."/>
            <person name="Song W."/>
            <person name="Hou L."/>
            <person name="Xu J."/>
            <person name="Tong Z."/>
            <person name="Xu A."/>
            <person name="Yuan X."/>
            <person name="Wang W."/>
            <person name="Yang Q."/>
            <person name="Chen L."/>
            <person name="Sun Z."/>
            <person name="Wang K."/>
            <person name="Pan B."/>
            <person name="Chen J."/>
            <person name="Bao Y."/>
            <person name="Liu F."/>
            <person name="Qi X."/>
            <person name="Gang D.R."/>
            <person name="Wen J."/>
            <person name="Li J."/>
        </authorList>
    </citation>
    <scope>NUCLEOTIDE SEQUENCE</scope>
    <source>
        <strain evidence="2">Dzin_1.0</strain>
    </source>
</reference>
<dbReference type="Proteomes" id="UP001085076">
    <property type="component" value="Miscellaneous, Linkage group lg07"/>
</dbReference>
<keyword evidence="3" id="KW-1185">Reference proteome</keyword>
<dbReference type="EMBL" id="JAGGNH010000007">
    <property type="protein sequence ID" value="KAJ0968482.1"/>
    <property type="molecule type" value="Genomic_DNA"/>
</dbReference>
<dbReference type="AlphaFoldDB" id="A0A9D5C874"/>
<organism evidence="2 3">
    <name type="scientific">Dioscorea zingiberensis</name>
    <dbReference type="NCBI Taxonomy" id="325984"/>
    <lineage>
        <taxon>Eukaryota</taxon>
        <taxon>Viridiplantae</taxon>
        <taxon>Streptophyta</taxon>
        <taxon>Embryophyta</taxon>
        <taxon>Tracheophyta</taxon>
        <taxon>Spermatophyta</taxon>
        <taxon>Magnoliopsida</taxon>
        <taxon>Liliopsida</taxon>
        <taxon>Dioscoreales</taxon>
        <taxon>Dioscoreaceae</taxon>
        <taxon>Dioscorea</taxon>
    </lineage>
</organism>
<evidence type="ECO:0000313" key="2">
    <source>
        <dbReference type="EMBL" id="KAJ0968482.1"/>
    </source>
</evidence>
<protein>
    <submittedName>
        <fullName evidence="2">Uncharacterized protein</fullName>
    </submittedName>
</protein>
<comment type="caution">
    <text evidence="2">The sequence shown here is derived from an EMBL/GenBank/DDBJ whole genome shotgun (WGS) entry which is preliminary data.</text>
</comment>
<evidence type="ECO:0000256" key="1">
    <source>
        <dbReference type="SAM" id="MobiDB-lite"/>
    </source>
</evidence>
<name>A0A9D5C874_9LILI</name>
<accession>A0A9D5C874</accession>
<gene>
    <name evidence="2" type="ORF">J5N97_025399</name>
</gene>